<evidence type="ECO:0000313" key="9">
    <source>
        <dbReference type="Proteomes" id="UP000092649"/>
    </source>
</evidence>
<dbReference type="EMBL" id="JTJU01000051">
    <property type="protein sequence ID" value="OBX08903.1"/>
    <property type="molecule type" value="Genomic_DNA"/>
</dbReference>
<dbReference type="Proteomes" id="UP000092527">
    <property type="component" value="Unassembled WGS sequence"/>
</dbReference>
<dbReference type="GO" id="GO:0015031">
    <property type="term" value="P:protein transport"/>
    <property type="evidence" value="ECO:0007669"/>
    <property type="project" value="UniProtKB-KW"/>
</dbReference>
<proteinExistence type="predicted"/>
<dbReference type="EMBL" id="JTJL01000001">
    <property type="protein sequence ID" value="OBW96437.1"/>
    <property type="molecule type" value="Genomic_DNA"/>
</dbReference>
<accession>A0A1A7Q227</accession>
<name>A0A1A7Q227_9PAST</name>
<keyword evidence="3 5" id="KW-0732">Signal</keyword>
<dbReference type="RefSeq" id="WP_066104188.1">
    <property type="nucleotide sequence ID" value="NZ_CP103875.1"/>
</dbReference>
<dbReference type="Gene3D" id="2.50.20.10">
    <property type="entry name" value="Lipoprotein localisation LolA/LolB/LppX"/>
    <property type="match status" value="1"/>
</dbReference>
<evidence type="ECO:0000256" key="4">
    <source>
        <dbReference type="ARBA" id="ARBA00022927"/>
    </source>
</evidence>
<feature type="chain" id="PRO_5011162007" description="Outer membrane lipoprotein carrier protein LolA" evidence="5">
    <location>
        <begin position="22"/>
        <end position="205"/>
    </location>
</feature>
<evidence type="ECO:0000256" key="5">
    <source>
        <dbReference type="SAM" id="SignalP"/>
    </source>
</evidence>
<evidence type="ECO:0000313" key="8">
    <source>
        <dbReference type="Proteomes" id="UP000092527"/>
    </source>
</evidence>
<dbReference type="Proteomes" id="UP000092649">
    <property type="component" value="Unassembled WGS sequence"/>
</dbReference>
<keyword evidence="2" id="KW-0813">Transport</keyword>
<gene>
    <name evidence="6" type="ORF">QS62_00395</name>
    <name evidence="7" type="ORF">QV09_09240</name>
</gene>
<dbReference type="InterPro" id="IPR029046">
    <property type="entry name" value="LolA/LolB/LppX"/>
</dbReference>
<dbReference type="STRING" id="505341.QV08_10065"/>
<feature type="signal peptide" evidence="5">
    <location>
        <begin position="1"/>
        <end position="21"/>
    </location>
</feature>
<sequence length="205" mass="23653">MKIKTFLALLSLGCMSFAVVAQQPTLQQITQQLAIPQIMQCQFQQQRFLSGLAKPLKASGVMVLDQQIGVALSQQKPFAQVTAITTNKLIQSINQQKQVISEQEQPQLFHITNLLFSLFQGQFTSVSDYFTLTQQTQNKQQWFITLLPKQSPFNQLFQQIKLEGEKHIQVVDIIDKQQDRTLLTFEHCQPIEKLNNEQQQWFKTE</sequence>
<evidence type="ECO:0000256" key="1">
    <source>
        <dbReference type="ARBA" id="ARBA00011245"/>
    </source>
</evidence>
<evidence type="ECO:0008006" key="10">
    <source>
        <dbReference type="Google" id="ProtNLM"/>
    </source>
</evidence>
<dbReference type="SUPFAM" id="SSF89392">
    <property type="entry name" value="Prokaryotic lipoproteins and lipoprotein localization factors"/>
    <property type="match status" value="1"/>
</dbReference>
<organism evidence="6 9">
    <name type="scientific">Gallibacterium salpingitidis</name>
    <dbReference type="NCBI Taxonomy" id="505341"/>
    <lineage>
        <taxon>Bacteria</taxon>
        <taxon>Pseudomonadati</taxon>
        <taxon>Pseudomonadota</taxon>
        <taxon>Gammaproteobacteria</taxon>
        <taxon>Pasteurellales</taxon>
        <taxon>Pasteurellaceae</taxon>
        <taxon>Gallibacterium</taxon>
    </lineage>
</organism>
<dbReference type="OrthoDB" id="7025041at2"/>
<keyword evidence="4" id="KW-0653">Protein transport</keyword>
<reference evidence="8 9" key="1">
    <citation type="submission" date="2014-11" db="EMBL/GenBank/DDBJ databases">
        <title>Pan-genome of Gallibacterium spp.</title>
        <authorList>
            <person name="Kudirkiene E."/>
            <person name="Bojesen A.M."/>
        </authorList>
    </citation>
    <scope>NUCLEOTIDE SEQUENCE [LARGE SCALE GENOMIC DNA]</scope>
    <source>
        <strain evidence="7 8">18469/18</strain>
        <strain evidence="6 9">F150</strain>
    </source>
</reference>
<evidence type="ECO:0000313" key="6">
    <source>
        <dbReference type="EMBL" id="OBW96437.1"/>
    </source>
</evidence>
<protein>
    <recommendedName>
        <fullName evidence="10">Outer membrane lipoprotein carrier protein LolA</fullName>
    </recommendedName>
</protein>
<keyword evidence="9" id="KW-1185">Reference proteome</keyword>
<evidence type="ECO:0000256" key="3">
    <source>
        <dbReference type="ARBA" id="ARBA00022729"/>
    </source>
</evidence>
<evidence type="ECO:0000313" key="7">
    <source>
        <dbReference type="EMBL" id="OBX08903.1"/>
    </source>
</evidence>
<comment type="caution">
    <text evidence="6">The sequence shown here is derived from an EMBL/GenBank/DDBJ whole genome shotgun (WGS) entry which is preliminary data.</text>
</comment>
<evidence type="ECO:0000256" key="2">
    <source>
        <dbReference type="ARBA" id="ARBA00022448"/>
    </source>
</evidence>
<comment type="subunit">
    <text evidence="1">Monomer.</text>
</comment>
<dbReference type="AlphaFoldDB" id="A0A1A7Q227"/>